<name>A0A644YWQ6_9ZZZZ</name>
<dbReference type="AlphaFoldDB" id="A0A644YWQ6"/>
<accession>A0A644YWQ6</accession>
<organism evidence="1">
    <name type="scientific">bioreactor metagenome</name>
    <dbReference type="NCBI Taxonomy" id="1076179"/>
    <lineage>
        <taxon>unclassified sequences</taxon>
        <taxon>metagenomes</taxon>
        <taxon>ecological metagenomes</taxon>
    </lineage>
</organism>
<dbReference type="EMBL" id="VSSQ01006536">
    <property type="protein sequence ID" value="MPM33035.1"/>
    <property type="molecule type" value="Genomic_DNA"/>
</dbReference>
<protein>
    <recommendedName>
        <fullName evidence="2">HK97 gp10 family phage protein</fullName>
    </recommendedName>
</protein>
<dbReference type="InterPro" id="IPR010064">
    <property type="entry name" value="HK97-gp10_tail"/>
</dbReference>
<gene>
    <name evidence="1" type="ORF">SDC9_79602</name>
</gene>
<dbReference type="Pfam" id="PF04883">
    <property type="entry name" value="HK97-gp10_like"/>
    <property type="match status" value="1"/>
</dbReference>
<comment type="caution">
    <text evidence="1">The sequence shown here is derived from an EMBL/GenBank/DDBJ whole genome shotgun (WGS) entry which is preliminary data.</text>
</comment>
<sequence length="143" mass="15211">MAKAVIKMPEDFLLKLSRLGEKTDEIIPKVLEAGGEVVEAKVKSNLQAVIGNRTKEESRSTGELLSALGVSSAKQDKDGNFNVKVGFSEPRSDGKSNAMIAGVLEYGKSGQPPKPFLKPAKSASKSACVDAMIAAFEKEVETI</sequence>
<evidence type="ECO:0008006" key="2">
    <source>
        <dbReference type="Google" id="ProtNLM"/>
    </source>
</evidence>
<dbReference type="NCBIfam" id="TIGR01725">
    <property type="entry name" value="phge_HK97_gp10"/>
    <property type="match status" value="1"/>
</dbReference>
<evidence type="ECO:0000313" key="1">
    <source>
        <dbReference type="EMBL" id="MPM33035.1"/>
    </source>
</evidence>
<reference evidence="1" key="1">
    <citation type="submission" date="2019-08" db="EMBL/GenBank/DDBJ databases">
        <authorList>
            <person name="Kucharzyk K."/>
            <person name="Murdoch R.W."/>
            <person name="Higgins S."/>
            <person name="Loffler F."/>
        </authorList>
    </citation>
    <scope>NUCLEOTIDE SEQUENCE</scope>
</reference>
<proteinExistence type="predicted"/>